<feature type="compositionally biased region" description="Basic and acidic residues" evidence="1">
    <location>
        <begin position="576"/>
        <end position="587"/>
    </location>
</feature>
<dbReference type="AlphaFoldDB" id="A0A2U1QC54"/>
<sequence length="957" mass="110840">MGDFTIKISSWAKMIQKNFNGYHTAKKLKHNTHRPVLLKDARNSSIKKVQRSPLKGTRLSSQLLFGGRLKKKNSGSNKSTEVTKCVWQQQADDDDDFVSYAPKIQQDASKQKQCIKLNPQQDDKSNGLMSITSRQCPTKLFNVVRTLSDAQKKDVRDMGFESILELDILVNPLKLGYWVVDRLNTKSLCLEMDNKKLRISSQSVKDIFGFPMGKIKVEDSKRADTHNNVTQEWRRQYPPAKKGGIQRVYLGHIVEQINKQREGGRMFRMNMLVLIMTLLAEGITNGTANQNLLPCLVNVENISNMNWCGYLLKCLRRSKLKWKREDEKSRYTGPLLFLILFYLDSTRSVVSDVKKMKPAITFWKNEMLKKAEKEELDAGGFGTKTFARPVVEQIQSPGRKEGESTDSDDGDESQSDNESESTNSDDGDEPQPDNEVQFNPYGTQCLVDTMWSEHDASNGTKECPEYVEEYIYQIKAQKSVLKAAKVYLKSMLARSLRYYPENEEIQQLNRLEDEEDLIIEMGKEQLKNKRETNKMRDNVECNEASNKEWELTPTQMLDDPDVLSQLERDAIATINERRESKKRRMDDFEPPSFDLGFSPIKSPKNERKSNGLIDAKMLVDAPIPLATVVPRPDYDETRKSQRITKPSRALKSPYYKRKVSIEEKLNSLESKVSSCIFAAIREPNEFIFKTKEGLDVYRALFESLKPKCEIHAGIIDLWSRKLNEEERHRNPNSTSRLFCHTGVLTSEMVKQPLRDFSLFHIFKQEMDRILKISNEKITEFDLVFFPIILHTHFFLLCFDLKHDCYDIIDNSASGDLFKYENVPIKLKEMFIEYLCTEKHPNAATMSRVWPRRLEMAWRTVNNYKDCGVFVMRHMETYEGTSLASWNTGLKPEGDGQDAQLEDLRKKYVTKLLIWKKNILKEKVLAEADYYDRLQPNIKSEMSEHALNRIEERLVLWG</sequence>
<dbReference type="PANTHER" id="PTHR34835:SF90">
    <property type="entry name" value="AMINOTRANSFERASE-LIKE PLANT MOBILE DOMAIN-CONTAINING PROTEIN"/>
    <property type="match status" value="1"/>
</dbReference>
<keyword evidence="2" id="KW-0378">Hydrolase</keyword>
<comment type="caution">
    <text evidence="2">The sequence shown here is derived from an EMBL/GenBank/DDBJ whole genome shotgun (WGS) entry which is preliminary data.</text>
</comment>
<reference evidence="2 3" key="1">
    <citation type="journal article" date="2018" name="Mol. Plant">
        <title>The genome of Artemisia annua provides insight into the evolution of Asteraceae family and artemisinin biosynthesis.</title>
        <authorList>
            <person name="Shen Q."/>
            <person name="Zhang L."/>
            <person name="Liao Z."/>
            <person name="Wang S."/>
            <person name="Yan T."/>
            <person name="Shi P."/>
            <person name="Liu M."/>
            <person name="Fu X."/>
            <person name="Pan Q."/>
            <person name="Wang Y."/>
            <person name="Lv Z."/>
            <person name="Lu X."/>
            <person name="Zhang F."/>
            <person name="Jiang W."/>
            <person name="Ma Y."/>
            <person name="Chen M."/>
            <person name="Hao X."/>
            <person name="Li L."/>
            <person name="Tang Y."/>
            <person name="Lv G."/>
            <person name="Zhou Y."/>
            <person name="Sun X."/>
            <person name="Brodelius P.E."/>
            <person name="Rose J.K.C."/>
            <person name="Tang K."/>
        </authorList>
    </citation>
    <scope>NUCLEOTIDE SEQUENCE [LARGE SCALE GENOMIC DNA]</scope>
    <source>
        <strain evidence="3">cv. Huhao1</strain>
        <tissue evidence="2">Leaf</tissue>
    </source>
</reference>
<proteinExistence type="predicted"/>
<evidence type="ECO:0000313" key="2">
    <source>
        <dbReference type="EMBL" id="PWA95596.1"/>
    </source>
</evidence>
<organism evidence="2 3">
    <name type="scientific">Artemisia annua</name>
    <name type="common">Sweet wormwood</name>
    <dbReference type="NCBI Taxonomy" id="35608"/>
    <lineage>
        <taxon>Eukaryota</taxon>
        <taxon>Viridiplantae</taxon>
        <taxon>Streptophyta</taxon>
        <taxon>Embryophyta</taxon>
        <taxon>Tracheophyta</taxon>
        <taxon>Spermatophyta</taxon>
        <taxon>Magnoliopsida</taxon>
        <taxon>eudicotyledons</taxon>
        <taxon>Gunneridae</taxon>
        <taxon>Pentapetalae</taxon>
        <taxon>asterids</taxon>
        <taxon>campanulids</taxon>
        <taxon>Asterales</taxon>
        <taxon>Asteraceae</taxon>
        <taxon>Asteroideae</taxon>
        <taxon>Anthemideae</taxon>
        <taxon>Artemisiinae</taxon>
        <taxon>Artemisia</taxon>
    </lineage>
</organism>
<dbReference type="GO" id="GO:0006508">
    <property type="term" value="P:proteolysis"/>
    <property type="evidence" value="ECO:0007669"/>
    <property type="project" value="UniProtKB-KW"/>
</dbReference>
<keyword evidence="2" id="KW-0645">Protease</keyword>
<feature type="region of interest" description="Disordered" evidence="1">
    <location>
        <begin position="576"/>
        <end position="606"/>
    </location>
</feature>
<keyword evidence="3" id="KW-1185">Reference proteome</keyword>
<dbReference type="OrthoDB" id="1636071at2759"/>
<dbReference type="SUPFAM" id="SSF54001">
    <property type="entry name" value="Cysteine proteinases"/>
    <property type="match status" value="1"/>
</dbReference>
<protein>
    <submittedName>
        <fullName evidence="2">Ulp1 protease family, C-terminal catalytic domain-containing protein</fullName>
    </submittedName>
</protein>
<name>A0A2U1QC54_ARTAN</name>
<feature type="region of interest" description="Disordered" evidence="1">
    <location>
        <begin position="393"/>
        <end position="439"/>
    </location>
</feature>
<dbReference type="PANTHER" id="PTHR34835">
    <property type="entry name" value="OS07G0283600 PROTEIN-RELATED"/>
    <property type="match status" value="1"/>
</dbReference>
<gene>
    <name evidence="2" type="ORF">CTI12_AA049610</name>
</gene>
<dbReference type="Proteomes" id="UP000245207">
    <property type="component" value="Unassembled WGS sequence"/>
</dbReference>
<dbReference type="InterPro" id="IPR038765">
    <property type="entry name" value="Papain-like_cys_pep_sf"/>
</dbReference>
<accession>A0A2U1QC54</accession>
<dbReference type="Gene3D" id="3.40.395.10">
    <property type="entry name" value="Adenoviral Proteinase, Chain A"/>
    <property type="match status" value="1"/>
</dbReference>
<evidence type="ECO:0000313" key="3">
    <source>
        <dbReference type="Proteomes" id="UP000245207"/>
    </source>
</evidence>
<feature type="compositionally biased region" description="Acidic residues" evidence="1">
    <location>
        <begin position="404"/>
        <end position="432"/>
    </location>
</feature>
<evidence type="ECO:0000256" key="1">
    <source>
        <dbReference type="SAM" id="MobiDB-lite"/>
    </source>
</evidence>
<dbReference type="EMBL" id="PKPP01000231">
    <property type="protein sequence ID" value="PWA95596.1"/>
    <property type="molecule type" value="Genomic_DNA"/>
</dbReference>
<dbReference type="GO" id="GO:0008233">
    <property type="term" value="F:peptidase activity"/>
    <property type="evidence" value="ECO:0007669"/>
    <property type="project" value="UniProtKB-KW"/>
</dbReference>